<evidence type="ECO:0000313" key="1">
    <source>
        <dbReference type="EMBL" id="JAP13363.1"/>
    </source>
</evidence>
<dbReference type="EMBL" id="GEDG01028169">
    <property type="protein sequence ID" value="JAP13363.1"/>
    <property type="molecule type" value="Transcribed_RNA"/>
</dbReference>
<proteinExistence type="predicted"/>
<dbReference type="PANTHER" id="PTHR33710">
    <property type="entry name" value="BNAC02G09200D PROTEIN"/>
    <property type="match status" value="1"/>
</dbReference>
<dbReference type="Gene3D" id="3.60.10.10">
    <property type="entry name" value="Endonuclease/exonuclease/phosphatase"/>
    <property type="match status" value="1"/>
</dbReference>
<dbReference type="AlphaFoldDB" id="A0A0V0GZJ9"/>
<dbReference type="PANTHER" id="PTHR33710:SF65">
    <property type="entry name" value="ENDONUCLEASE_EXONUCLEASE_PHOSPHATASE"/>
    <property type="match status" value="1"/>
</dbReference>
<sequence length="84" mass="10085">MRTVGRHFTWSNYQTFSKIDRIFVNAIWIQQWPHLEGTILEAHFSDHCPLSVMFESSPEGGWTHLNFYRYKAGQQNHFHIVNEY</sequence>
<accession>A0A0V0GZJ9</accession>
<dbReference type="SUPFAM" id="SSF56219">
    <property type="entry name" value="DNase I-like"/>
    <property type="match status" value="1"/>
</dbReference>
<dbReference type="InterPro" id="IPR036691">
    <property type="entry name" value="Endo/exonu/phosph_ase_sf"/>
</dbReference>
<organism evidence="1">
    <name type="scientific">Solanum chacoense</name>
    <name type="common">Chaco potato</name>
    <dbReference type="NCBI Taxonomy" id="4108"/>
    <lineage>
        <taxon>Eukaryota</taxon>
        <taxon>Viridiplantae</taxon>
        <taxon>Streptophyta</taxon>
        <taxon>Embryophyta</taxon>
        <taxon>Tracheophyta</taxon>
        <taxon>Spermatophyta</taxon>
        <taxon>Magnoliopsida</taxon>
        <taxon>eudicotyledons</taxon>
        <taxon>Gunneridae</taxon>
        <taxon>Pentapetalae</taxon>
        <taxon>asterids</taxon>
        <taxon>lamiids</taxon>
        <taxon>Solanales</taxon>
        <taxon>Solanaceae</taxon>
        <taxon>Solanoideae</taxon>
        <taxon>Solaneae</taxon>
        <taxon>Solanum</taxon>
    </lineage>
</organism>
<protein>
    <submittedName>
        <fullName evidence="1">Putative ovule protein</fullName>
    </submittedName>
</protein>
<reference evidence="1" key="1">
    <citation type="submission" date="2015-12" db="EMBL/GenBank/DDBJ databases">
        <title>Gene expression during late stages of embryo sac development: a critical building block for successful pollen-pistil interactions.</title>
        <authorList>
            <person name="Liu Y."/>
            <person name="Joly V."/>
            <person name="Sabar M."/>
            <person name="Matton D.P."/>
        </authorList>
    </citation>
    <scope>NUCLEOTIDE SEQUENCE</scope>
</reference>
<name>A0A0V0GZJ9_SOLCH</name>